<proteinExistence type="predicted"/>
<keyword evidence="2" id="KW-1185">Reference proteome</keyword>
<name>A0ABT1JQ80_ACTCY</name>
<sequence>MSEDQPEVPAWERELRALFLTFVEHLPPKDAPAEEQLAYRERWAECFDEVADTLDEIQRTAALLARSARDSLDMLRRLAGQYPPVAAEVPAPRVEGQTGTAGRLAAWWSRAWRRSSPTPAAPRRVRLEFRRCRTCRNGGWWPDGQEWCWDCTAAGEWRRLRTAARHAAVGRYPG</sequence>
<dbReference type="Proteomes" id="UP000791080">
    <property type="component" value="Unassembled WGS sequence"/>
</dbReference>
<gene>
    <name evidence="1" type="ORF">G443_004935</name>
</gene>
<dbReference type="EMBL" id="AUBJ02000001">
    <property type="protein sequence ID" value="MCP2334665.1"/>
    <property type="molecule type" value="Genomic_DNA"/>
</dbReference>
<organism evidence="1 2">
    <name type="scientific">Actinoalloteichus caeruleus DSM 43889</name>
    <dbReference type="NCBI Taxonomy" id="1120930"/>
    <lineage>
        <taxon>Bacteria</taxon>
        <taxon>Bacillati</taxon>
        <taxon>Actinomycetota</taxon>
        <taxon>Actinomycetes</taxon>
        <taxon>Pseudonocardiales</taxon>
        <taxon>Pseudonocardiaceae</taxon>
        <taxon>Actinoalloteichus</taxon>
        <taxon>Actinoalloteichus cyanogriseus</taxon>
    </lineage>
</organism>
<evidence type="ECO:0000313" key="2">
    <source>
        <dbReference type="Proteomes" id="UP000791080"/>
    </source>
</evidence>
<evidence type="ECO:0000313" key="1">
    <source>
        <dbReference type="EMBL" id="MCP2334665.1"/>
    </source>
</evidence>
<comment type="caution">
    <text evidence="1">The sequence shown here is derived from an EMBL/GenBank/DDBJ whole genome shotgun (WGS) entry which is preliminary data.</text>
</comment>
<protein>
    <submittedName>
        <fullName evidence="1">Uncharacterized protein</fullName>
    </submittedName>
</protein>
<dbReference type="RefSeq" id="WP_155886169.1">
    <property type="nucleotide sequence ID" value="NZ_AUBJ02000001.1"/>
</dbReference>
<accession>A0ABT1JQ80</accession>
<reference evidence="1 2" key="1">
    <citation type="submission" date="2022-06" db="EMBL/GenBank/DDBJ databases">
        <title>Genomic Encyclopedia of Type Strains, Phase I: the one thousand microbial genomes (KMG-I) project.</title>
        <authorList>
            <person name="Kyrpides N."/>
        </authorList>
    </citation>
    <scope>NUCLEOTIDE SEQUENCE [LARGE SCALE GENOMIC DNA]</scope>
    <source>
        <strain evidence="1 2">DSM 43889</strain>
    </source>
</reference>